<dbReference type="InterPro" id="IPR027417">
    <property type="entry name" value="P-loop_NTPase"/>
</dbReference>
<dbReference type="Gene3D" id="3.40.50.300">
    <property type="entry name" value="P-loop containing nucleotide triphosphate hydrolases"/>
    <property type="match status" value="1"/>
</dbReference>
<dbReference type="SUPFAM" id="SSF52540">
    <property type="entry name" value="P-loop containing nucleoside triphosphate hydrolases"/>
    <property type="match status" value="1"/>
</dbReference>
<dbReference type="InterPro" id="IPR059179">
    <property type="entry name" value="MLKL-like_MCAfunc"/>
</dbReference>
<dbReference type="GO" id="GO:0007166">
    <property type="term" value="P:cell surface receptor signaling pathway"/>
    <property type="evidence" value="ECO:0007669"/>
    <property type="project" value="InterPro"/>
</dbReference>
<evidence type="ECO:0000259" key="1">
    <source>
        <dbReference type="Pfam" id="PF20703"/>
    </source>
</evidence>
<accession>A0A165D0X3</accession>
<reference evidence="2 3" key="1">
    <citation type="journal article" date="2016" name="Mol. Biol. Evol.">
        <title>Comparative Genomics of Early-Diverging Mushroom-Forming Fungi Provides Insights into the Origins of Lignocellulose Decay Capabilities.</title>
        <authorList>
            <person name="Nagy L.G."/>
            <person name="Riley R."/>
            <person name="Tritt A."/>
            <person name="Adam C."/>
            <person name="Daum C."/>
            <person name="Floudas D."/>
            <person name="Sun H."/>
            <person name="Yadav J.S."/>
            <person name="Pangilinan J."/>
            <person name="Larsson K.H."/>
            <person name="Matsuura K."/>
            <person name="Barry K."/>
            <person name="Labutti K."/>
            <person name="Kuo R."/>
            <person name="Ohm R.A."/>
            <person name="Bhattacharya S.S."/>
            <person name="Shirouzu T."/>
            <person name="Yoshinaga Y."/>
            <person name="Martin F.M."/>
            <person name="Grigoriev I.V."/>
            <person name="Hibbett D.S."/>
        </authorList>
    </citation>
    <scope>NUCLEOTIDE SEQUENCE [LARGE SCALE GENOMIC DNA]</scope>
    <source>
        <strain evidence="2 3">HHB12029</strain>
    </source>
</reference>
<proteinExistence type="predicted"/>
<dbReference type="InterPro" id="IPR011990">
    <property type="entry name" value="TPR-like_helical_dom_sf"/>
</dbReference>
<gene>
    <name evidence="2" type="ORF">EXIGLDRAFT_808364</name>
</gene>
<dbReference type="Pfam" id="PF20703">
    <property type="entry name" value="nSTAND1"/>
    <property type="match status" value="1"/>
</dbReference>
<evidence type="ECO:0000313" key="2">
    <source>
        <dbReference type="EMBL" id="KZV83586.1"/>
    </source>
</evidence>
<dbReference type="Gene3D" id="1.20.930.20">
    <property type="entry name" value="Adaptor protein Cbl, N-terminal domain"/>
    <property type="match status" value="1"/>
</dbReference>
<dbReference type="Proteomes" id="UP000077266">
    <property type="component" value="Unassembled WGS sequence"/>
</dbReference>
<evidence type="ECO:0000313" key="3">
    <source>
        <dbReference type="Proteomes" id="UP000077266"/>
    </source>
</evidence>
<dbReference type="InterPro" id="IPR036537">
    <property type="entry name" value="Adaptor_Cbl_N_dom_sf"/>
</dbReference>
<dbReference type="CDD" id="cd21037">
    <property type="entry name" value="MLKL_NTD"/>
    <property type="match status" value="1"/>
</dbReference>
<dbReference type="PANTHER" id="PTHR47691:SF3">
    <property type="entry name" value="HTH-TYPE TRANSCRIPTIONAL REGULATOR RV0890C-RELATED"/>
    <property type="match status" value="1"/>
</dbReference>
<organism evidence="2 3">
    <name type="scientific">Exidia glandulosa HHB12029</name>
    <dbReference type="NCBI Taxonomy" id="1314781"/>
    <lineage>
        <taxon>Eukaryota</taxon>
        <taxon>Fungi</taxon>
        <taxon>Dikarya</taxon>
        <taxon>Basidiomycota</taxon>
        <taxon>Agaricomycotina</taxon>
        <taxon>Agaricomycetes</taxon>
        <taxon>Auriculariales</taxon>
        <taxon>Exidiaceae</taxon>
        <taxon>Exidia</taxon>
    </lineage>
</organism>
<dbReference type="InterPro" id="IPR049052">
    <property type="entry name" value="nSTAND1"/>
</dbReference>
<feature type="domain" description="Novel STAND NTPase 1" evidence="1">
    <location>
        <begin position="173"/>
        <end position="314"/>
    </location>
</feature>
<dbReference type="EMBL" id="KV426264">
    <property type="protein sequence ID" value="KZV83586.1"/>
    <property type="molecule type" value="Genomic_DNA"/>
</dbReference>
<dbReference type="PANTHER" id="PTHR47691">
    <property type="entry name" value="REGULATOR-RELATED"/>
    <property type="match status" value="1"/>
</dbReference>
<dbReference type="AlphaFoldDB" id="A0A165D0X3"/>
<protein>
    <recommendedName>
        <fullName evidence="1">Novel STAND NTPase 1 domain-containing protein</fullName>
    </recommendedName>
</protein>
<dbReference type="SUPFAM" id="SSF48452">
    <property type="entry name" value="TPR-like"/>
    <property type="match status" value="1"/>
</dbReference>
<name>A0A165D0X3_EXIGL</name>
<dbReference type="InParanoid" id="A0A165D0X3"/>
<dbReference type="Gene3D" id="1.25.40.10">
    <property type="entry name" value="Tetratricopeptide repeat domain"/>
    <property type="match status" value="2"/>
</dbReference>
<sequence>MALALGLTAASNVADIAGEGISRTLFGLASVIAESAKNVRFNSDAAVALSRRANELVAVVGAELETADKGVPAAWRSGLENFSAALEDTKRALEEQNRQSYLAQFLHRDRDAQTLKDLSLQLRQAFDILKLRAHINAQEQLNIITRAWGTLIPEVVVPATDENVSAPSIPPAAQFYFGRSAETEAAVDLLDRDVPAFLAILGGPGMGKTSLAVAVLHEPAIAMRFDSRRYFVSCDAAEGQSTCLTIICGALGIVYQSRSSAQKALMLKFGGDASVLVLDNFDSAWEAPSSRADAEEALSFLASVDGLSVIVTLRGSERPQGVSWTKPLLPPLGPLDDSSATQLFVTLSDVSDVDTESAELLRLVDNIPLALVLMANLSSYESSRELLSRWQTLKTSMLQRSDDTGRLMSLDVSIRLSLTSPRMVQQPEAVTLLSLLSLLPQGVSQSDINLIASNLANPASALSCLLRTSLAVRTVDDRIRVLCPIREYMLLHHAPSDAVLAPLYDHYFGIAGLINKEGLPVSTAVAAAIEAVSPELENLCCVVQHALNHAPDPKAAVTATTCILDLLSDTGVGSTAPLQSALTAARNAQLDYLTGRLLYLWANLAFRSVTSGDPLALWTEALQLFKRVNDVEGILDTTAQLSNYLPPEQAIASCQEMRFLAESYGKPNRTVSALHKLSKAYYRAGRKHEAYECQEQVVNVQRSLEHPDNRMIGHSLAYMADFSIDAGNITRGVGQLKEAIPLFEESKYQTGLGEARTLLGSVLTQSGDLGPAIKELQAAARIFREQRVPFQEVWALHCLVTAQLARGNDEAALEALHRAEQAIISCDDSPNRHARVLLTRGEVSFALGDLADARGALHAGLITARGEDRLTNPEEMLFMEGKILEVLAAVEQAEDNYGEAITCCIVAAAIFRKFAAQVNTVPTLARLAQPGREISTQLPVIERNAHFGGTKK</sequence>
<keyword evidence="3" id="KW-1185">Reference proteome</keyword>
<dbReference type="STRING" id="1314781.A0A165D0X3"/>
<dbReference type="OrthoDB" id="621413at2759"/>